<sequence length="85" mass="9285">MFCDQPLARKVGGAVVVQDHDGGMSTYNELVGWMLRNRMMVCGSSPLTILAGKGPGDYLKDKKVCEALRPLAKDMVWAIEASRSL</sequence>
<gene>
    <name evidence="1" type="ORF">SDC9_114657</name>
</gene>
<evidence type="ECO:0000313" key="1">
    <source>
        <dbReference type="EMBL" id="MPM67733.1"/>
    </source>
</evidence>
<organism evidence="1">
    <name type="scientific">bioreactor metagenome</name>
    <dbReference type="NCBI Taxonomy" id="1076179"/>
    <lineage>
        <taxon>unclassified sequences</taxon>
        <taxon>metagenomes</taxon>
        <taxon>ecological metagenomes</taxon>
    </lineage>
</organism>
<name>A0A645BX84_9ZZZZ</name>
<reference evidence="1" key="1">
    <citation type="submission" date="2019-08" db="EMBL/GenBank/DDBJ databases">
        <authorList>
            <person name="Kucharzyk K."/>
            <person name="Murdoch R.W."/>
            <person name="Higgins S."/>
            <person name="Loffler F."/>
        </authorList>
    </citation>
    <scope>NUCLEOTIDE SEQUENCE</scope>
</reference>
<comment type="caution">
    <text evidence="1">The sequence shown here is derived from an EMBL/GenBank/DDBJ whole genome shotgun (WGS) entry which is preliminary data.</text>
</comment>
<dbReference type="AlphaFoldDB" id="A0A645BX84"/>
<dbReference type="EMBL" id="VSSQ01021861">
    <property type="protein sequence ID" value="MPM67733.1"/>
    <property type="molecule type" value="Genomic_DNA"/>
</dbReference>
<accession>A0A645BX84</accession>
<proteinExistence type="predicted"/>
<dbReference type="SUPFAM" id="SSF52218">
    <property type="entry name" value="Flavoproteins"/>
    <property type="match status" value="1"/>
</dbReference>
<dbReference type="InterPro" id="IPR029039">
    <property type="entry name" value="Flavoprotein-like_sf"/>
</dbReference>
<protein>
    <submittedName>
        <fullName evidence="1">Uncharacterized protein</fullName>
    </submittedName>
</protein>